<dbReference type="SUPFAM" id="SSF89442">
    <property type="entry name" value="Hypothetical protein YojF"/>
    <property type="match status" value="1"/>
</dbReference>
<dbReference type="InterPro" id="IPR023841">
    <property type="entry name" value="BshB2"/>
</dbReference>
<dbReference type="InterPro" id="IPR024078">
    <property type="entry name" value="LmbE-like_dom_sf"/>
</dbReference>
<protein>
    <submittedName>
        <fullName evidence="2">Bacillithiol biosynthesis deacetylase BshB2</fullName>
    </submittedName>
</protein>
<dbReference type="NCBIfam" id="TIGR04000">
    <property type="entry name" value="thiol_BshB2"/>
    <property type="match status" value="1"/>
</dbReference>
<dbReference type="InterPro" id="IPR036492">
    <property type="entry name" value="YojF_sf"/>
</dbReference>
<dbReference type="GO" id="GO:0016811">
    <property type="term" value="F:hydrolase activity, acting on carbon-nitrogen (but not peptide) bonds, in linear amides"/>
    <property type="evidence" value="ECO:0007669"/>
    <property type="project" value="TreeGrafter"/>
</dbReference>
<keyword evidence="3" id="KW-1185">Reference proteome</keyword>
<dbReference type="PANTHER" id="PTHR12993:SF27">
    <property type="entry name" value="N-ACETYL-ALPHA-D-GLUCOSAMINYL L-MALATE DEACETYLASE 2-RELATED"/>
    <property type="match status" value="1"/>
</dbReference>
<name>K6NZH2_9FIRM</name>
<dbReference type="RefSeq" id="WP_006904288.1">
    <property type="nucleotide sequence ID" value="NZ_JH976535.1"/>
</dbReference>
<feature type="region of interest" description="Disordered" evidence="1">
    <location>
        <begin position="110"/>
        <end position="166"/>
    </location>
</feature>
<dbReference type="STRING" id="867903.ThesuDRAFT_02008"/>
<dbReference type="SUPFAM" id="SSF102588">
    <property type="entry name" value="LmbE-like"/>
    <property type="match status" value="1"/>
</dbReference>
<dbReference type="InterPro" id="IPR003737">
    <property type="entry name" value="GlcNAc_PI_deacetylase-related"/>
</dbReference>
<dbReference type="eggNOG" id="COG2120">
    <property type="taxonomic scope" value="Bacteria"/>
</dbReference>
<dbReference type="InterPro" id="IPR014934">
    <property type="entry name" value="DUF1806"/>
</dbReference>
<dbReference type="PANTHER" id="PTHR12993">
    <property type="entry name" value="N-ACETYLGLUCOSAMINYL-PHOSPHATIDYLINOSITOL DE-N-ACETYLASE-RELATED"/>
    <property type="match status" value="1"/>
</dbReference>
<dbReference type="Pfam" id="PF02585">
    <property type="entry name" value="PIG-L"/>
    <property type="match status" value="1"/>
</dbReference>
<accession>K6NZH2</accession>
<sequence>MEAIEPARVQRALQAFVGAPVYLHLETTHGAYTRGGFGAFARNVQVQLEDAALRGAGPFRAGLRVAGGWVYAEGLTHWQEEPGRLILEGHDDEGRLTVVLELSRSPFPLATPGDAVPAGEGGVEPASPTAPEGVPAGRTVPAGRSAPEAPSARDGGATIAAGPPAEPVPAPVPAPWDRHLVVVLAHPDDESFGAAGTMALAVRQRIPVTMVSVTAGQMGRRVGQPPLATREGLGPLRIGELRQAMAAVGVGDVRVLGVWDKTVEFQDRSRLAARIRGILEETGATTVITFHPKLGGHPDHNATGAATVEAVMGIPPAQRPRLLCVRGPVRDADPGLPLVTVPVEAVRPQKEAAFRAHRSQTYGWEERMEQDPEMARRFARLFTEETFWVYWPGPAGRKGGEPASAQGDS</sequence>
<dbReference type="OrthoDB" id="9815144at2"/>
<dbReference type="HOGENOM" id="CLU_662107_0_0_9"/>
<gene>
    <name evidence="2" type="ORF">ThesuDRAFT_02008</name>
</gene>
<reference evidence="2" key="2">
    <citation type="submission" date="2012-10" db="EMBL/GenBank/DDBJ databases">
        <title>Improved high-quality draft of Thermaerobacter subterraneus C21, DSM 13965.</title>
        <authorList>
            <consortium name="DOE Joint Genome Institute"/>
            <person name="Eisen J."/>
            <person name="Huntemann M."/>
            <person name="Wei C.-L."/>
            <person name="Han J."/>
            <person name="Detter J.C."/>
            <person name="Han C."/>
            <person name="Tapia R."/>
            <person name="Chen A."/>
            <person name="Kyrpides N."/>
            <person name="Mavromatis K."/>
            <person name="Markowitz V."/>
            <person name="Szeto E."/>
            <person name="Ivanova N."/>
            <person name="Mikhailova N."/>
            <person name="Ovchinnikova G."/>
            <person name="Pagani I."/>
            <person name="Pati A."/>
            <person name="Goodwin L."/>
            <person name="Nordberg H.P."/>
            <person name="Cantor M.N."/>
            <person name="Hua S.X."/>
            <person name="Woyke T."/>
            <person name="Eisen J."/>
            <person name="Klenk H.-P."/>
        </authorList>
    </citation>
    <scope>NUCLEOTIDE SEQUENCE [LARGE SCALE GENOMIC DNA]</scope>
    <source>
        <strain evidence="2">DSM 13965</strain>
    </source>
</reference>
<evidence type="ECO:0000313" key="2">
    <source>
        <dbReference type="EMBL" id="EKP94275.1"/>
    </source>
</evidence>
<comment type="caution">
    <text evidence="2">The sequence shown here is derived from an EMBL/GenBank/DDBJ whole genome shotgun (WGS) entry which is preliminary data.</text>
</comment>
<dbReference type="EMBL" id="AENY02000003">
    <property type="protein sequence ID" value="EKP94275.1"/>
    <property type="molecule type" value="Genomic_DNA"/>
</dbReference>
<dbReference type="Gene3D" id="2.70.180.10">
    <property type="entry name" value="Hypothetical protein YojF"/>
    <property type="match status" value="1"/>
</dbReference>
<organism evidence="2 3">
    <name type="scientific">Thermaerobacter subterraneus DSM 13965</name>
    <dbReference type="NCBI Taxonomy" id="867903"/>
    <lineage>
        <taxon>Bacteria</taxon>
        <taxon>Bacillati</taxon>
        <taxon>Bacillota</taxon>
        <taxon>Clostridia</taxon>
        <taxon>Eubacteriales</taxon>
        <taxon>Clostridiales Family XVII. Incertae Sedis</taxon>
        <taxon>Thermaerobacter</taxon>
    </lineage>
</organism>
<dbReference type="Proteomes" id="UP000005710">
    <property type="component" value="Unassembled WGS sequence"/>
</dbReference>
<reference evidence="2" key="1">
    <citation type="submission" date="2010-10" db="EMBL/GenBank/DDBJ databases">
        <authorList>
            <consortium name="US DOE Joint Genome Institute (JGI-PGF)"/>
            <person name="Lucas S."/>
            <person name="Copeland A."/>
            <person name="Lapidus A."/>
            <person name="Bruce D."/>
            <person name="Goodwin L."/>
            <person name="Pitluck S."/>
            <person name="Kyrpides N."/>
            <person name="Mavromatis K."/>
            <person name="Detter J.C."/>
            <person name="Han C."/>
            <person name="Land M."/>
            <person name="Hauser L."/>
            <person name="Markowitz V."/>
            <person name="Cheng J.-F."/>
            <person name="Hugenholtz P."/>
            <person name="Woyke T."/>
            <person name="Wu D."/>
            <person name="Pukall R."/>
            <person name="Wahrenburg C."/>
            <person name="Brambilla E."/>
            <person name="Klenk H.-P."/>
            <person name="Eisen J.A."/>
        </authorList>
    </citation>
    <scope>NUCLEOTIDE SEQUENCE [LARGE SCALE GENOMIC DNA]</scope>
    <source>
        <strain evidence="2">DSM 13965</strain>
    </source>
</reference>
<dbReference type="AlphaFoldDB" id="K6NZH2"/>
<proteinExistence type="predicted"/>
<evidence type="ECO:0000256" key="1">
    <source>
        <dbReference type="SAM" id="MobiDB-lite"/>
    </source>
</evidence>
<dbReference type="Pfam" id="PF08830">
    <property type="entry name" value="DUF1806"/>
    <property type="match status" value="1"/>
</dbReference>
<dbReference type="Gene3D" id="3.40.50.10320">
    <property type="entry name" value="LmbE-like"/>
    <property type="match status" value="1"/>
</dbReference>
<evidence type="ECO:0000313" key="3">
    <source>
        <dbReference type="Proteomes" id="UP000005710"/>
    </source>
</evidence>